<reference evidence="3 4" key="1">
    <citation type="submission" date="2018-10" db="EMBL/GenBank/DDBJ databases">
        <title>Marmoricola sp. 4Q3S-7 whole genome shotgun sequence.</title>
        <authorList>
            <person name="Li F."/>
        </authorList>
    </citation>
    <scope>NUCLEOTIDE SEQUENCE [LARGE SCALE GENOMIC DNA]</scope>
    <source>
        <strain evidence="3 4">4Q3S-7</strain>
    </source>
</reference>
<proteinExistence type="predicted"/>
<keyword evidence="2" id="KW-0812">Transmembrane</keyword>
<accession>A0A3L8P3P3</accession>
<organism evidence="3 4">
    <name type="scientific">Nocardioides mangrovicus</name>
    <dbReference type="NCBI Taxonomy" id="2478913"/>
    <lineage>
        <taxon>Bacteria</taxon>
        <taxon>Bacillati</taxon>
        <taxon>Actinomycetota</taxon>
        <taxon>Actinomycetes</taxon>
        <taxon>Propionibacteriales</taxon>
        <taxon>Nocardioidaceae</taxon>
        <taxon>Nocardioides</taxon>
    </lineage>
</organism>
<feature type="region of interest" description="Disordered" evidence="1">
    <location>
        <begin position="234"/>
        <end position="253"/>
    </location>
</feature>
<keyword evidence="4" id="KW-1185">Reference proteome</keyword>
<keyword evidence="2" id="KW-1133">Transmembrane helix</keyword>
<feature type="region of interest" description="Disordered" evidence="1">
    <location>
        <begin position="478"/>
        <end position="503"/>
    </location>
</feature>
<feature type="transmembrane region" description="Helical" evidence="2">
    <location>
        <begin position="99"/>
        <end position="121"/>
    </location>
</feature>
<keyword evidence="2" id="KW-0472">Membrane</keyword>
<evidence type="ECO:0000313" key="3">
    <source>
        <dbReference type="EMBL" id="RLV49159.1"/>
    </source>
</evidence>
<sequence>MREVQVERHREGVPLRQRQLELHDHQRLRDQGGQRRRLREPLAQLAHRTAAVHRVDDAGRPVRHPVRAAHQRHLRRGNAPVMGRSEVQRSLVRRRDEHGFVAIFATICLSAFLFGCAAIGIDIARWYLEGAREQNAADAASLGAVVWLPDNIDKAKSTAADLAQDNGYVDGTNNTTVSAALGAKPTQLQVTVCRTVTNSFGVVLGFGSTKVCRTSTADYTGPQPMGSPCNTLGNEPAGTTAKGPTDSQLVKPSGATCSSTPQFWMHISGPMVPKAQGDQYDTRTCSSGNSGCSGTTNSDFRPEGYFLLVRVAATAVNTPIRLQLYDPEFAATNNRCESGPTGTFPTTDNWNKWTSSDGLTRYKVTSGSDTPNAFCTGDVAATTTPTVTSFALRSPTDTQDPTKATPVAGCTKQWPGYSANDVTINNLFSSTNPGAFDTPLSESFHQWVTLCDFTPSVAGDYYVQVRSNVAIGGSVNNAGQTDGSYQPPDAASSKVYTQTGDDTSVTGGGSNRYAVRAFYASGTTPAGAVSVAAFGRMPIYMNSNASTATFNLIRVLPAAAGKSMNFTFFDMGDAASSGTVTVLPPNDSNMGGTATNCTATGFINQTLSTCALSGVSSGNGADGKSETISVPIPSTYTCSYASAGGCWFQVKINFPSGTVTDTTTWTANISGQPVRLIQ</sequence>
<protein>
    <submittedName>
        <fullName evidence="3">Uncharacterized protein</fullName>
    </submittedName>
</protein>
<comment type="caution">
    <text evidence="3">The sequence shown here is derived from an EMBL/GenBank/DDBJ whole genome shotgun (WGS) entry which is preliminary data.</text>
</comment>
<name>A0A3L8P3P3_9ACTN</name>
<evidence type="ECO:0000256" key="1">
    <source>
        <dbReference type="SAM" id="MobiDB-lite"/>
    </source>
</evidence>
<gene>
    <name evidence="3" type="ORF">D9V37_11395</name>
</gene>
<evidence type="ECO:0000313" key="4">
    <source>
        <dbReference type="Proteomes" id="UP000281708"/>
    </source>
</evidence>
<dbReference type="EMBL" id="RDBE01000007">
    <property type="protein sequence ID" value="RLV49159.1"/>
    <property type="molecule type" value="Genomic_DNA"/>
</dbReference>
<evidence type="ECO:0000256" key="2">
    <source>
        <dbReference type="SAM" id="Phobius"/>
    </source>
</evidence>
<dbReference type="AlphaFoldDB" id="A0A3L8P3P3"/>
<dbReference type="Proteomes" id="UP000281708">
    <property type="component" value="Unassembled WGS sequence"/>
</dbReference>